<dbReference type="Proteomes" id="UP000184532">
    <property type="component" value="Unassembled WGS sequence"/>
</dbReference>
<dbReference type="OrthoDB" id="1144071at2"/>
<dbReference type="AlphaFoldDB" id="A0A1M5KM47"/>
<organism evidence="1 2">
    <name type="scientific">Flagellimonas flava</name>
    <dbReference type="NCBI Taxonomy" id="570519"/>
    <lineage>
        <taxon>Bacteria</taxon>
        <taxon>Pseudomonadati</taxon>
        <taxon>Bacteroidota</taxon>
        <taxon>Flavobacteriia</taxon>
        <taxon>Flavobacteriales</taxon>
        <taxon>Flavobacteriaceae</taxon>
        <taxon>Flagellimonas</taxon>
    </lineage>
</organism>
<gene>
    <name evidence="1" type="ORF">SAMN04488116_1662</name>
</gene>
<dbReference type="EMBL" id="FQWL01000002">
    <property type="protein sequence ID" value="SHG53770.1"/>
    <property type="molecule type" value="Genomic_DNA"/>
</dbReference>
<keyword evidence="2" id="KW-1185">Reference proteome</keyword>
<proteinExistence type="predicted"/>
<sequence>MRWLLGFIGFFLMGSLHGQKVVKKAFLPPSVEYIQVDSQFCYRVTLSTSKSNEVEVSALMEGEYAKDLVVTLEERGETILIAATFQPNFTAPNDKLSAHKVVSIALDVSVPQYKNVSVYGTVSNVKASGDFKNLNVSLSNGRCVLKDIGESVTVQTQKGDIFLETANGNINAKSTYGRVVRDDIPKGDNRYILNTIEGTIQLKKTK</sequence>
<reference evidence="2" key="1">
    <citation type="submission" date="2016-11" db="EMBL/GenBank/DDBJ databases">
        <authorList>
            <person name="Varghese N."/>
            <person name="Submissions S."/>
        </authorList>
    </citation>
    <scope>NUCLEOTIDE SEQUENCE [LARGE SCALE GENOMIC DNA]</scope>
    <source>
        <strain evidence="2">DSM 22638</strain>
    </source>
</reference>
<evidence type="ECO:0008006" key="3">
    <source>
        <dbReference type="Google" id="ProtNLM"/>
    </source>
</evidence>
<dbReference type="STRING" id="570519.SAMN04488116_1662"/>
<protein>
    <recommendedName>
        <fullName evidence="3">Adhesin</fullName>
    </recommendedName>
</protein>
<evidence type="ECO:0000313" key="1">
    <source>
        <dbReference type="EMBL" id="SHG53770.1"/>
    </source>
</evidence>
<name>A0A1M5KM47_9FLAO</name>
<evidence type="ECO:0000313" key="2">
    <source>
        <dbReference type="Proteomes" id="UP000184532"/>
    </source>
</evidence>
<accession>A0A1M5KM47</accession>